<protein>
    <submittedName>
        <fullName evidence="2">Uncharacterized protein</fullName>
    </submittedName>
</protein>
<keyword evidence="1" id="KW-0732">Signal</keyword>
<name>A0AAD8ARX6_BIOPF</name>
<evidence type="ECO:0000313" key="2">
    <source>
        <dbReference type="EMBL" id="KAK0041275.1"/>
    </source>
</evidence>
<feature type="non-terminal residue" evidence="2">
    <location>
        <position position="50"/>
    </location>
</feature>
<dbReference type="Proteomes" id="UP001233172">
    <property type="component" value="Unassembled WGS sequence"/>
</dbReference>
<sequence length="50" mass="5451">MANVLRPWALILTALTIQCSTNMRGHWSLLGVETGWSNGMDKGAAMCTEN</sequence>
<evidence type="ECO:0000256" key="1">
    <source>
        <dbReference type="SAM" id="SignalP"/>
    </source>
</evidence>
<keyword evidence="3" id="KW-1185">Reference proteome</keyword>
<reference evidence="2" key="1">
    <citation type="journal article" date="2023" name="PLoS Negl. Trop. Dis.">
        <title>A genome sequence for Biomphalaria pfeifferi, the major vector snail for the human-infecting parasite Schistosoma mansoni.</title>
        <authorList>
            <person name="Bu L."/>
            <person name="Lu L."/>
            <person name="Laidemitt M.R."/>
            <person name="Zhang S.M."/>
            <person name="Mutuku M."/>
            <person name="Mkoji G."/>
            <person name="Steinauer M."/>
            <person name="Loker E.S."/>
        </authorList>
    </citation>
    <scope>NUCLEOTIDE SEQUENCE</scope>
    <source>
        <strain evidence="2">KasaAsao</strain>
    </source>
</reference>
<dbReference type="AlphaFoldDB" id="A0AAD8ARX6"/>
<organism evidence="2 3">
    <name type="scientific">Biomphalaria pfeifferi</name>
    <name type="common">Bloodfluke planorb</name>
    <name type="synonym">Freshwater snail</name>
    <dbReference type="NCBI Taxonomy" id="112525"/>
    <lineage>
        <taxon>Eukaryota</taxon>
        <taxon>Metazoa</taxon>
        <taxon>Spiralia</taxon>
        <taxon>Lophotrochozoa</taxon>
        <taxon>Mollusca</taxon>
        <taxon>Gastropoda</taxon>
        <taxon>Heterobranchia</taxon>
        <taxon>Euthyneura</taxon>
        <taxon>Panpulmonata</taxon>
        <taxon>Hygrophila</taxon>
        <taxon>Lymnaeoidea</taxon>
        <taxon>Planorbidae</taxon>
        <taxon>Biomphalaria</taxon>
    </lineage>
</organism>
<gene>
    <name evidence="2" type="ORF">Bpfe_029314</name>
</gene>
<feature type="signal peptide" evidence="1">
    <location>
        <begin position="1"/>
        <end position="19"/>
    </location>
</feature>
<evidence type="ECO:0000313" key="3">
    <source>
        <dbReference type="Proteomes" id="UP001233172"/>
    </source>
</evidence>
<dbReference type="EMBL" id="JASAOG010000281">
    <property type="protein sequence ID" value="KAK0041275.1"/>
    <property type="molecule type" value="Genomic_DNA"/>
</dbReference>
<comment type="caution">
    <text evidence="2">The sequence shown here is derived from an EMBL/GenBank/DDBJ whole genome shotgun (WGS) entry which is preliminary data.</text>
</comment>
<accession>A0AAD8ARX6</accession>
<reference evidence="2" key="2">
    <citation type="submission" date="2023-04" db="EMBL/GenBank/DDBJ databases">
        <authorList>
            <person name="Bu L."/>
            <person name="Lu L."/>
            <person name="Laidemitt M.R."/>
            <person name="Zhang S.M."/>
            <person name="Mutuku M."/>
            <person name="Mkoji G."/>
            <person name="Steinauer M."/>
            <person name="Loker E.S."/>
        </authorList>
    </citation>
    <scope>NUCLEOTIDE SEQUENCE</scope>
    <source>
        <strain evidence="2">KasaAsao</strain>
        <tissue evidence="2">Whole Snail</tissue>
    </source>
</reference>
<proteinExistence type="predicted"/>
<feature type="chain" id="PRO_5042245525" evidence="1">
    <location>
        <begin position="20"/>
        <end position="50"/>
    </location>
</feature>